<feature type="transmembrane region" description="Helical" evidence="7">
    <location>
        <begin position="425"/>
        <end position="443"/>
    </location>
</feature>
<keyword evidence="3 7" id="KW-0812">Transmembrane</keyword>
<evidence type="ECO:0000256" key="1">
    <source>
        <dbReference type="ARBA" id="ARBA00004651"/>
    </source>
</evidence>
<dbReference type="InterPro" id="IPR020846">
    <property type="entry name" value="MFS_dom"/>
</dbReference>
<dbReference type="Gene3D" id="1.20.1720.10">
    <property type="entry name" value="Multidrug resistance protein D"/>
    <property type="match status" value="1"/>
</dbReference>
<feature type="transmembrane region" description="Helical" evidence="7">
    <location>
        <begin position="167"/>
        <end position="187"/>
    </location>
</feature>
<feature type="transmembrane region" description="Helical" evidence="7">
    <location>
        <begin position="199"/>
        <end position="220"/>
    </location>
</feature>
<feature type="transmembrane region" description="Helical" evidence="7">
    <location>
        <begin position="356"/>
        <end position="378"/>
    </location>
</feature>
<dbReference type="Pfam" id="PF07690">
    <property type="entry name" value="MFS_1"/>
    <property type="match status" value="2"/>
</dbReference>
<evidence type="ECO:0000256" key="5">
    <source>
        <dbReference type="ARBA" id="ARBA00023136"/>
    </source>
</evidence>
<dbReference type="PANTHER" id="PTHR42718:SF9">
    <property type="entry name" value="MAJOR FACILITATOR SUPERFAMILY MULTIDRUG TRANSPORTER MFSC"/>
    <property type="match status" value="1"/>
</dbReference>
<reference evidence="9 10" key="1">
    <citation type="submission" date="2016-10" db="EMBL/GenBank/DDBJ databases">
        <authorList>
            <person name="de Groot N.N."/>
        </authorList>
    </citation>
    <scope>NUCLEOTIDE SEQUENCE [LARGE SCALE GENOMIC DNA]</scope>
    <source>
        <strain evidence="9 10">DSM 21741</strain>
    </source>
</reference>
<dbReference type="STRING" id="546871.SAMN04488543_1606"/>
<dbReference type="GO" id="GO:0005886">
    <property type="term" value="C:plasma membrane"/>
    <property type="evidence" value="ECO:0007669"/>
    <property type="project" value="UniProtKB-SubCell"/>
</dbReference>
<evidence type="ECO:0000256" key="3">
    <source>
        <dbReference type="ARBA" id="ARBA00022692"/>
    </source>
</evidence>
<feature type="compositionally biased region" description="Low complexity" evidence="6">
    <location>
        <begin position="459"/>
        <end position="478"/>
    </location>
</feature>
<feature type="transmembrane region" description="Helical" evidence="7">
    <location>
        <begin position="137"/>
        <end position="155"/>
    </location>
</feature>
<proteinExistence type="predicted"/>
<accession>A0A1H1RNM9</accession>
<evidence type="ECO:0000313" key="9">
    <source>
        <dbReference type="EMBL" id="SDS37304.1"/>
    </source>
</evidence>
<name>A0A1H1RNM9_9ACTN</name>
<comment type="subcellular location">
    <subcellularLocation>
        <location evidence="1">Cell membrane</location>
        <topology evidence="1">Multi-pass membrane protein</topology>
    </subcellularLocation>
</comment>
<dbReference type="GO" id="GO:0022857">
    <property type="term" value="F:transmembrane transporter activity"/>
    <property type="evidence" value="ECO:0007669"/>
    <property type="project" value="InterPro"/>
</dbReference>
<dbReference type="PROSITE" id="PS50850">
    <property type="entry name" value="MFS"/>
    <property type="match status" value="1"/>
</dbReference>
<feature type="transmembrane region" description="Helical" evidence="7">
    <location>
        <begin position="300"/>
        <end position="320"/>
    </location>
</feature>
<organism evidence="9 10">
    <name type="scientific">Friedmanniella luteola</name>
    <dbReference type="NCBI Taxonomy" id="546871"/>
    <lineage>
        <taxon>Bacteria</taxon>
        <taxon>Bacillati</taxon>
        <taxon>Actinomycetota</taxon>
        <taxon>Actinomycetes</taxon>
        <taxon>Propionibacteriales</taxon>
        <taxon>Nocardioidaceae</taxon>
        <taxon>Friedmanniella</taxon>
    </lineage>
</organism>
<dbReference type="AlphaFoldDB" id="A0A1H1RNM9"/>
<evidence type="ECO:0000256" key="7">
    <source>
        <dbReference type="SAM" id="Phobius"/>
    </source>
</evidence>
<evidence type="ECO:0000256" key="2">
    <source>
        <dbReference type="ARBA" id="ARBA00022448"/>
    </source>
</evidence>
<dbReference type="InterPro" id="IPR036259">
    <property type="entry name" value="MFS_trans_sf"/>
</dbReference>
<gene>
    <name evidence="9" type="ORF">SAMN04488543_1606</name>
</gene>
<protein>
    <submittedName>
        <fullName evidence="9">Predicted arabinose efflux permease, MFS family</fullName>
    </submittedName>
</protein>
<feature type="transmembrane region" description="Helical" evidence="7">
    <location>
        <begin position="390"/>
        <end position="413"/>
    </location>
</feature>
<dbReference type="Proteomes" id="UP000199092">
    <property type="component" value="Chromosome I"/>
</dbReference>
<evidence type="ECO:0000259" key="8">
    <source>
        <dbReference type="PROSITE" id="PS50850"/>
    </source>
</evidence>
<feature type="domain" description="Major facilitator superfamily (MFS) profile" evidence="8">
    <location>
        <begin position="12"/>
        <end position="448"/>
    </location>
</feature>
<dbReference type="InterPro" id="IPR011701">
    <property type="entry name" value="MFS"/>
</dbReference>
<dbReference type="OrthoDB" id="4668943at2"/>
<evidence type="ECO:0000256" key="6">
    <source>
        <dbReference type="SAM" id="MobiDB-lite"/>
    </source>
</evidence>
<sequence>MRAGGRRRAGAGVVALCLVQFVDVLGVTSATTALPAMTADLAAPAWSTGVLATVYAMFFGAFLILGARLGDRYGHRRVLLIGVALFAVVALAGLSAQEIVQLVVARALQGLAAALSVPSALRLLLHLTPQPAGRRTAVAAWGATGAAAGALGFLAGGFLTDLWSWRALYWVNVPIGLALLVVIAATVPALPPDEDRRRLDLAGASLLVVAIMAVVVGTSMVERADLRLGGAGAVAVGVGVTAAFLAQQRRAAEPLIPRTALTSPNLRTGTVLSFVNTATTSSAGVMVALDLQQRQGASPLQAGLALLPFSVAVVVGSALAGPLARRLGGRRLARLGLVAVAGGTALLAATRGSPTGILGGVVVAGVGLGIAAVAATSIGTDVQEGLAGSAAGILNTGAQLGTAIGVAALVTLAGTLSPRGLGTPVAWAAAAALATAAAVALTWPPRPRLAAGPQDAGTPRADTPGAADPPAAGSATRAGSRDRPAARRRRSRGPRASGSARRARPPGRSAGR</sequence>
<feature type="transmembrane region" description="Helical" evidence="7">
    <location>
        <begin position="45"/>
        <end position="66"/>
    </location>
</feature>
<feature type="transmembrane region" description="Helical" evidence="7">
    <location>
        <begin position="332"/>
        <end position="350"/>
    </location>
</feature>
<feature type="compositionally biased region" description="Basic residues" evidence="6">
    <location>
        <begin position="501"/>
        <end position="512"/>
    </location>
</feature>
<feature type="transmembrane region" description="Helical" evidence="7">
    <location>
        <begin position="226"/>
        <end position="246"/>
    </location>
</feature>
<keyword evidence="5 7" id="KW-0472">Membrane</keyword>
<dbReference type="PANTHER" id="PTHR42718">
    <property type="entry name" value="MAJOR FACILITATOR SUPERFAMILY MULTIDRUG TRANSPORTER MFSC"/>
    <property type="match status" value="1"/>
</dbReference>
<evidence type="ECO:0000313" key="10">
    <source>
        <dbReference type="Proteomes" id="UP000199092"/>
    </source>
</evidence>
<dbReference type="RefSeq" id="WP_091411811.1">
    <property type="nucleotide sequence ID" value="NZ_LT629749.1"/>
</dbReference>
<dbReference type="SUPFAM" id="SSF103473">
    <property type="entry name" value="MFS general substrate transporter"/>
    <property type="match status" value="1"/>
</dbReference>
<keyword evidence="4 7" id="KW-1133">Transmembrane helix</keyword>
<feature type="region of interest" description="Disordered" evidence="6">
    <location>
        <begin position="448"/>
        <end position="512"/>
    </location>
</feature>
<dbReference type="EMBL" id="LT629749">
    <property type="protein sequence ID" value="SDS37304.1"/>
    <property type="molecule type" value="Genomic_DNA"/>
</dbReference>
<keyword evidence="10" id="KW-1185">Reference proteome</keyword>
<evidence type="ECO:0000256" key="4">
    <source>
        <dbReference type="ARBA" id="ARBA00022989"/>
    </source>
</evidence>
<dbReference type="Gene3D" id="1.20.1250.20">
    <property type="entry name" value="MFS general substrate transporter like domains"/>
    <property type="match status" value="1"/>
</dbReference>
<keyword evidence="2" id="KW-0813">Transport</keyword>
<feature type="transmembrane region" description="Helical" evidence="7">
    <location>
        <begin position="78"/>
        <end position="97"/>
    </location>
</feature>